<name>A0AAW2BTF9_9ROSI</name>
<gene>
    <name evidence="1" type="ORF">SO802_029453</name>
</gene>
<evidence type="ECO:0000313" key="1">
    <source>
        <dbReference type="EMBL" id="KAK9989214.1"/>
    </source>
</evidence>
<protein>
    <submittedName>
        <fullName evidence="1">Uncharacterized protein</fullName>
    </submittedName>
</protein>
<accession>A0AAW2BTF9</accession>
<dbReference type="EMBL" id="JAZDWU010000010">
    <property type="protein sequence ID" value="KAK9989214.1"/>
    <property type="molecule type" value="Genomic_DNA"/>
</dbReference>
<reference evidence="1 2" key="1">
    <citation type="submission" date="2024-01" db="EMBL/GenBank/DDBJ databases">
        <title>A telomere-to-telomere, gap-free genome of sweet tea (Lithocarpus litseifolius).</title>
        <authorList>
            <person name="Zhou J."/>
        </authorList>
    </citation>
    <scope>NUCLEOTIDE SEQUENCE [LARGE SCALE GENOMIC DNA]</scope>
    <source>
        <strain evidence="1">Zhou-2022a</strain>
        <tissue evidence="1">Leaf</tissue>
    </source>
</reference>
<sequence length="112" mass="13058">MIIIYYFRFINEFAISNVICIMRRRVLFISVFPSMGVKGMLNNYLHNCSYKVILVILVMSSGIVPVHECATWSWIKNEVIIEARNEPTGHLEVPKYLREIIVCTRNLQTYDG</sequence>
<keyword evidence="2" id="KW-1185">Reference proteome</keyword>
<organism evidence="1 2">
    <name type="scientific">Lithocarpus litseifolius</name>
    <dbReference type="NCBI Taxonomy" id="425828"/>
    <lineage>
        <taxon>Eukaryota</taxon>
        <taxon>Viridiplantae</taxon>
        <taxon>Streptophyta</taxon>
        <taxon>Embryophyta</taxon>
        <taxon>Tracheophyta</taxon>
        <taxon>Spermatophyta</taxon>
        <taxon>Magnoliopsida</taxon>
        <taxon>eudicotyledons</taxon>
        <taxon>Gunneridae</taxon>
        <taxon>Pentapetalae</taxon>
        <taxon>rosids</taxon>
        <taxon>fabids</taxon>
        <taxon>Fagales</taxon>
        <taxon>Fagaceae</taxon>
        <taxon>Lithocarpus</taxon>
    </lineage>
</organism>
<dbReference type="Proteomes" id="UP001459277">
    <property type="component" value="Unassembled WGS sequence"/>
</dbReference>
<dbReference type="AlphaFoldDB" id="A0AAW2BTF9"/>
<proteinExistence type="predicted"/>
<evidence type="ECO:0000313" key="2">
    <source>
        <dbReference type="Proteomes" id="UP001459277"/>
    </source>
</evidence>
<comment type="caution">
    <text evidence="1">The sequence shown here is derived from an EMBL/GenBank/DDBJ whole genome shotgun (WGS) entry which is preliminary data.</text>
</comment>